<dbReference type="InterPro" id="IPR029044">
    <property type="entry name" value="Nucleotide-diphossugar_trans"/>
</dbReference>
<dbReference type="RefSeq" id="WP_116183464.1">
    <property type="nucleotide sequence ID" value="NZ_QTJX01000001.1"/>
</dbReference>
<dbReference type="OrthoDB" id="9779263at2"/>
<feature type="domain" description="MobA-like NTP transferase" evidence="1">
    <location>
        <begin position="8"/>
        <end position="168"/>
    </location>
</feature>
<accession>A0A371JUU9</accession>
<keyword evidence="3" id="KW-1185">Reference proteome</keyword>
<organism evidence="2 3">
    <name type="scientific">Flagellimonas nanhaiensis</name>
    <dbReference type="NCBI Taxonomy" id="2292706"/>
    <lineage>
        <taxon>Bacteria</taxon>
        <taxon>Pseudomonadati</taxon>
        <taxon>Bacteroidota</taxon>
        <taxon>Flavobacteriia</taxon>
        <taxon>Flavobacteriales</taxon>
        <taxon>Flavobacteriaceae</taxon>
        <taxon>Flagellimonas</taxon>
    </lineage>
</organism>
<name>A0A371JUU9_9FLAO</name>
<dbReference type="EMBL" id="QTJX01000001">
    <property type="protein sequence ID" value="RDY61584.1"/>
    <property type="molecule type" value="Genomic_DNA"/>
</dbReference>
<dbReference type="Proteomes" id="UP000261828">
    <property type="component" value="Unassembled WGS sequence"/>
</dbReference>
<reference evidence="2 3" key="1">
    <citation type="submission" date="2018-08" db="EMBL/GenBank/DDBJ databases">
        <title>Muricauda nanhaiensis sp. nov., isolated from seawater of the South China Sea.</title>
        <authorList>
            <person name="Dang Y."/>
        </authorList>
    </citation>
    <scope>NUCLEOTIDE SEQUENCE [LARGE SCALE GENOMIC DNA]</scope>
    <source>
        <strain evidence="2 3">SM1704</strain>
    </source>
</reference>
<dbReference type="CDD" id="cd04182">
    <property type="entry name" value="GT_2_like_f"/>
    <property type="match status" value="1"/>
</dbReference>
<dbReference type="Gene3D" id="3.90.550.10">
    <property type="entry name" value="Spore Coat Polysaccharide Biosynthesis Protein SpsA, Chain A"/>
    <property type="match status" value="1"/>
</dbReference>
<evidence type="ECO:0000259" key="1">
    <source>
        <dbReference type="Pfam" id="PF12804"/>
    </source>
</evidence>
<evidence type="ECO:0000313" key="2">
    <source>
        <dbReference type="EMBL" id="RDY61584.1"/>
    </source>
</evidence>
<keyword evidence="2" id="KW-0808">Transferase</keyword>
<dbReference type="AlphaFoldDB" id="A0A371JUU9"/>
<dbReference type="PANTHER" id="PTHR43777">
    <property type="entry name" value="MOLYBDENUM COFACTOR CYTIDYLYLTRANSFERASE"/>
    <property type="match status" value="1"/>
</dbReference>
<dbReference type="GO" id="GO:0016779">
    <property type="term" value="F:nucleotidyltransferase activity"/>
    <property type="evidence" value="ECO:0007669"/>
    <property type="project" value="UniProtKB-ARBA"/>
</dbReference>
<dbReference type="PANTHER" id="PTHR43777:SF1">
    <property type="entry name" value="MOLYBDENUM COFACTOR CYTIDYLYLTRANSFERASE"/>
    <property type="match status" value="1"/>
</dbReference>
<dbReference type="SUPFAM" id="SSF53448">
    <property type="entry name" value="Nucleotide-diphospho-sugar transferases"/>
    <property type="match status" value="1"/>
</dbReference>
<protein>
    <submittedName>
        <fullName evidence="2">Nucleotidyltransferase family protein</fullName>
    </submittedName>
</protein>
<evidence type="ECO:0000313" key="3">
    <source>
        <dbReference type="Proteomes" id="UP000261828"/>
    </source>
</evidence>
<dbReference type="Pfam" id="PF12804">
    <property type="entry name" value="NTP_transf_3"/>
    <property type="match status" value="1"/>
</dbReference>
<dbReference type="InterPro" id="IPR025877">
    <property type="entry name" value="MobA-like_NTP_Trfase"/>
</dbReference>
<sequence length="195" mass="21516">MADSIAILILAAGSSSRMGDEIKQLLPWKNSTFLGHAIAQAKQVTDSTYVVLGANMDLIKRKLPQGTSTIENPNWKNGMGSSISIGVEYILKQTRDLDGLLIMTVDQPLLDAEYLNEMIANFKTKEYKIVATSYGKRAGVPAIFHKSMLKELISLHQDYGAKHVISENIAQTKMMSASGKEIDIDTLTDYHNIIN</sequence>
<proteinExistence type="predicted"/>
<comment type="caution">
    <text evidence="2">The sequence shown here is derived from an EMBL/GenBank/DDBJ whole genome shotgun (WGS) entry which is preliminary data.</text>
</comment>
<gene>
    <name evidence="2" type="ORF">DX873_05350</name>
</gene>